<name>A0A0F2TIJ1_STRR3</name>
<feature type="transmembrane region" description="Helical" evidence="1">
    <location>
        <begin position="211"/>
        <end position="230"/>
    </location>
</feature>
<keyword evidence="1" id="KW-1133">Transmembrane helix</keyword>
<keyword evidence="3" id="KW-1185">Reference proteome</keyword>
<dbReference type="AlphaFoldDB" id="A0A0F2TIJ1"/>
<gene>
    <name evidence="2" type="ORF">VM95_14635</name>
</gene>
<feature type="transmembrane region" description="Helical" evidence="1">
    <location>
        <begin position="131"/>
        <end position="149"/>
    </location>
</feature>
<keyword evidence="1" id="KW-0812">Transmembrane</keyword>
<dbReference type="EMBL" id="JZKH01000025">
    <property type="protein sequence ID" value="KJS61527.1"/>
    <property type="molecule type" value="Genomic_DNA"/>
</dbReference>
<keyword evidence="1" id="KW-0472">Membrane</keyword>
<reference evidence="2 3" key="1">
    <citation type="submission" date="2015-02" db="EMBL/GenBank/DDBJ databases">
        <authorList>
            <person name="Ju K.-S."/>
            <person name="Doroghazi J.R."/>
            <person name="Metcalf W."/>
        </authorList>
    </citation>
    <scope>NUCLEOTIDE SEQUENCE [LARGE SCALE GENOMIC DNA]</scope>
    <source>
        <strain evidence="2 3">ATCC 31215</strain>
    </source>
</reference>
<accession>A0A0F2TIJ1</accession>
<feature type="transmembrane region" description="Helical" evidence="1">
    <location>
        <begin position="57"/>
        <end position="80"/>
    </location>
</feature>
<dbReference type="Proteomes" id="UP000033699">
    <property type="component" value="Unassembled WGS sequence"/>
</dbReference>
<feature type="transmembrane region" description="Helical" evidence="1">
    <location>
        <begin position="185"/>
        <end position="205"/>
    </location>
</feature>
<evidence type="ECO:0000313" key="2">
    <source>
        <dbReference type="EMBL" id="KJS61527.1"/>
    </source>
</evidence>
<protein>
    <recommendedName>
        <fullName evidence="4">DUF1648 domain-containing protein</fullName>
    </recommendedName>
</protein>
<dbReference type="PATRIC" id="fig|359131.3.peg.3225"/>
<feature type="transmembrane region" description="Helical" evidence="1">
    <location>
        <begin position="92"/>
        <end position="111"/>
    </location>
</feature>
<evidence type="ECO:0008006" key="4">
    <source>
        <dbReference type="Google" id="ProtNLM"/>
    </source>
</evidence>
<evidence type="ECO:0000313" key="3">
    <source>
        <dbReference type="Proteomes" id="UP000033699"/>
    </source>
</evidence>
<feature type="transmembrane region" description="Helical" evidence="1">
    <location>
        <begin position="12"/>
        <end position="37"/>
    </location>
</feature>
<organism evidence="2 3">
    <name type="scientific">Streptomyces rubellomurinus (strain ATCC 31215)</name>
    <dbReference type="NCBI Taxonomy" id="359131"/>
    <lineage>
        <taxon>Bacteria</taxon>
        <taxon>Bacillati</taxon>
        <taxon>Actinomycetota</taxon>
        <taxon>Actinomycetes</taxon>
        <taxon>Kitasatosporales</taxon>
        <taxon>Streptomycetaceae</taxon>
        <taxon>Streptomyces</taxon>
    </lineage>
</organism>
<sequence length="335" mass="34677">MTEGTPERGGGFGPAFWGAAVWSAGVTALLVALPLAARHRLPEQVATHWDGRDPDDSMPLLAAALFPAAVWLVVVLGVALGHRFRPGPARGWAWPVLSGTGVLLTGAQTSIVHANLDRARWQDAAPMGIEVVAVVAAAGLVMLLTGLAARRPGAGDRGAPPAGAPVLPIPPGERVAWLSRAGNPWLNLAAVACGIGALGAALAALSGLTGIRWQVVTPCATVAVALWLFASVRVRVSAEGLHVGFGPFGRPGRHWKLAELVSARAERRTARQAGGWGYRINGLGTTVMVRGGECLVVRTRRGADFAVSVDDAERGAALLNSLLARAKSADGHPSR</sequence>
<proteinExistence type="predicted"/>
<dbReference type="RefSeq" id="WP_045696535.1">
    <property type="nucleotide sequence ID" value="NZ_JZKH01000025.1"/>
</dbReference>
<comment type="caution">
    <text evidence="2">The sequence shown here is derived from an EMBL/GenBank/DDBJ whole genome shotgun (WGS) entry which is preliminary data.</text>
</comment>
<evidence type="ECO:0000256" key="1">
    <source>
        <dbReference type="SAM" id="Phobius"/>
    </source>
</evidence>